<organism evidence="2 3">
    <name type="scientific">Chitinophaga agri</name>
    <dbReference type="NCBI Taxonomy" id="2703787"/>
    <lineage>
        <taxon>Bacteria</taxon>
        <taxon>Pseudomonadati</taxon>
        <taxon>Bacteroidota</taxon>
        <taxon>Chitinophagia</taxon>
        <taxon>Chitinophagales</taxon>
        <taxon>Chitinophagaceae</taxon>
        <taxon>Chitinophaga</taxon>
    </lineage>
</organism>
<evidence type="ECO:0000256" key="1">
    <source>
        <dbReference type="SAM" id="SignalP"/>
    </source>
</evidence>
<dbReference type="NCBIfam" id="TIGR04131">
    <property type="entry name" value="Bac_Flav_CTERM"/>
    <property type="match status" value="1"/>
</dbReference>
<dbReference type="KEGG" id="chih:GWR21_18830"/>
<dbReference type="InterPro" id="IPR011047">
    <property type="entry name" value="Quinoprotein_ADH-like_sf"/>
</dbReference>
<dbReference type="InterPro" id="IPR026341">
    <property type="entry name" value="T9SS_type_B"/>
</dbReference>
<sequence length="990" mass="107082">MRLFLLMLSLLVVNVAYPQCANTFRYALKGDYTDAAYDIMEITGGDLIVGGQTNSFGAGGYDFFLTRMTKSGTVVWSKTFGGVMDETIRKMRPSRDGNILITGQTKSFGHYVGHAIAMKIDVNGNVIWSLTLSEGSETTLGVDIYCAADNSVIVSGSSYQSINTSDWIVAKIDPAGNLSWFKRMDGSFSEDVFSVIQKGDTLIVNGDSSPGPEYSLVMAKLSFINGTLYDTRALQMDNRGLFSSNIQYSSGQYRISSHLIDGGSYAQKQDVFTILDTASLNPVKAFKINASPSYNNNFFTGVHQTADGGFVAVSSPMTSNEGYLYKFDQQSNLVSTHRYSASQSLVLSGILEDSDGAIWLVGTENDDAVVMKLNAAGEFEYCTNEPVVGTTTPATITSQPFTWLSEGLYTAQRQDNTPTITDFTFKIDSLCTVPVCGTPQVTGPLTSCNLADSLTYVASNGGTCTASWQWILPTGFTSRIVNDSTVHVIAPAAGTYPIIVENMTGCTVQRDTLSVTIAPSPRSINLGNDTVICSTSSVTLDAGAGFARYQWQGNTTGQTLTTSTPGTYFVTAWNSCNEEFSDTIRVTFRSAVNFSATPQDTTLCTPLTPVQLSATGGHTYQWSPATYLDDPQISDPVARPAVPTIYSVLITDTVCNVTRTLNVNINITPSPAGIDLGNDTVLCNTATLVLDAGNGFTRYQWQDNSTGQTFTVRNPGTYSVRAWNACNEVFSEMIQVRYRLPADFSVTPLDTSYCTAIAPIRFTASGGDLYQWSPATYLNDPQISNPVGSPDQSIVYTVTITDTVCHYSQELEVNISVNASPDIQLSKSNDLNCAVGATQLSATGADRYEWMADESLSALNIPNPVARPNKTTTYTVKAYSTGGCMSEDSITVYFEKTGIADIYLPTGFTPNGDGKNDVFRVVATGSVEVKELSVFNRWGELIFTTQNASKGWDGTFKGVFVEPGAYYWFVRATSACGGELFKKGHVILIK</sequence>
<dbReference type="Proteomes" id="UP000476411">
    <property type="component" value="Chromosome"/>
</dbReference>
<feature type="chain" id="PRO_5025494183" evidence="1">
    <location>
        <begin position="22"/>
        <end position="990"/>
    </location>
</feature>
<evidence type="ECO:0000313" key="3">
    <source>
        <dbReference type="Proteomes" id="UP000476411"/>
    </source>
</evidence>
<dbReference type="RefSeq" id="WP_162333245.1">
    <property type="nucleotide sequence ID" value="NZ_CP048113.1"/>
</dbReference>
<reference evidence="2 3" key="1">
    <citation type="submission" date="2020-01" db="EMBL/GenBank/DDBJ databases">
        <title>Complete genome sequence of Chitinophaga sp. H33E-04 isolated from quinoa roots.</title>
        <authorList>
            <person name="Weon H.-Y."/>
            <person name="Lee S.A."/>
        </authorList>
    </citation>
    <scope>NUCLEOTIDE SEQUENCE [LARGE SCALE GENOMIC DNA]</scope>
    <source>
        <strain evidence="2 3">H33E-04</strain>
    </source>
</reference>
<keyword evidence="1" id="KW-0732">Signal</keyword>
<dbReference type="AlphaFoldDB" id="A0A6B9ZHN4"/>
<protein>
    <submittedName>
        <fullName evidence="2">Gliding motility-associated C-terminal domain-containing protein</fullName>
    </submittedName>
</protein>
<dbReference type="Pfam" id="PF13585">
    <property type="entry name" value="CHU_C"/>
    <property type="match status" value="1"/>
</dbReference>
<feature type="signal peptide" evidence="1">
    <location>
        <begin position="1"/>
        <end position="21"/>
    </location>
</feature>
<gene>
    <name evidence="2" type="ORF">GWR21_18830</name>
</gene>
<proteinExistence type="predicted"/>
<keyword evidence="3" id="KW-1185">Reference proteome</keyword>
<dbReference type="SUPFAM" id="SSF50998">
    <property type="entry name" value="Quinoprotein alcohol dehydrogenase-like"/>
    <property type="match status" value="1"/>
</dbReference>
<name>A0A6B9ZHN4_9BACT</name>
<dbReference type="EMBL" id="CP048113">
    <property type="protein sequence ID" value="QHS61576.1"/>
    <property type="molecule type" value="Genomic_DNA"/>
</dbReference>
<accession>A0A6B9ZHN4</accession>
<evidence type="ECO:0000313" key="2">
    <source>
        <dbReference type="EMBL" id="QHS61576.1"/>
    </source>
</evidence>